<dbReference type="EMBL" id="JAAIKR010000007">
    <property type="protein sequence ID" value="MBR9728178.1"/>
    <property type="molecule type" value="Genomic_DNA"/>
</dbReference>
<keyword evidence="1" id="KW-0472">Membrane</keyword>
<keyword evidence="3" id="KW-0012">Acyltransferase</keyword>
<gene>
    <name evidence="3" type="ORF">G3R48_09310</name>
</gene>
<dbReference type="PANTHER" id="PTHR10983:SF15">
    <property type="entry name" value="ACYLTRANSFERASE YIHG-RELATED"/>
    <property type="match status" value="1"/>
</dbReference>
<comment type="caution">
    <text evidence="3">The sequence shown here is derived from an EMBL/GenBank/DDBJ whole genome shotgun (WGS) entry which is preliminary data.</text>
</comment>
<dbReference type="CDD" id="cd07990">
    <property type="entry name" value="LPLAT_LCLAT1-like"/>
    <property type="match status" value="1"/>
</dbReference>
<sequence>MISFLPGPILFFISTLLLIINTIVWAGLISIGGIFKLIVPIRAFRTQLVKVMNRCMWCWATCNGGILWLITNIEWDVEGIEKLSKDGWYLLISNHVSGFDIAAQTYLLRNNLPMLKFFLKKELLYVPFLGLGCWGLDMPFMDRTSPAKLKKNPKLRGKDLETTRKVCQRFKYLPTAIINYVEGSRFTQEKHQRQNSPYRYLLRPKAGGIAFTLSAMGEQFTGLVNLTLVYPDAKDDAVLYGVMNGRVKKVVLKIDVLPVPEVNAKEYFSKAESRVEFQRDLNKLWQQKDDLIHQVLIQYNSDQLKH</sequence>
<keyword evidence="1" id="KW-0812">Transmembrane</keyword>
<organism evidence="3 4">
    <name type="scientific">Shewanella intestini</name>
    <dbReference type="NCBI Taxonomy" id="2017544"/>
    <lineage>
        <taxon>Bacteria</taxon>
        <taxon>Pseudomonadati</taxon>
        <taxon>Pseudomonadota</taxon>
        <taxon>Gammaproteobacteria</taxon>
        <taxon>Alteromonadales</taxon>
        <taxon>Shewanellaceae</taxon>
        <taxon>Shewanella</taxon>
    </lineage>
</organism>
<keyword evidence="3" id="KW-0808">Transferase</keyword>
<dbReference type="SUPFAM" id="SSF69593">
    <property type="entry name" value="Glycerol-3-phosphate (1)-acyltransferase"/>
    <property type="match status" value="1"/>
</dbReference>
<dbReference type="Pfam" id="PF01553">
    <property type="entry name" value="Acyltransferase"/>
    <property type="match status" value="1"/>
</dbReference>
<evidence type="ECO:0000313" key="3">
    <source>
        <dbReference type="EMBL" id="MBR9728178.1"/>
    </source>
</evidence>
<evidence type="ECO:0000313" key="4">
    <source>
        <dbReference type="Proteomes" id="UP000811844"/>
    </source>
</evidence>
<keyword evidence="1" id="KW-1133">Transmembrane helix</keyword>
<evidence type="ECO:0000256" key="1">
    <source>
        <dbReference type="SAM" id="Phobius"/>
    </source>
</evidence>
<accession>A0ABS5I2X0</accession>
<dbReference type="NCBIfam" id="NF010621">
    <property type="entry name" value="PRK14014.1"/>
    <property type="match status" value="1"/>
</dbReference>
<feature type="transmembrane region" description="Helical" evidence="1">
    <location>
        <begin position="12"/>
        <end position="39"/>
    </location>
</feature>
<dbReference type="PANTHER" id="PTHR10983">
    <property type="entry name" value="1-ACYLGLYCEROL-3-PHOSPHATE ACYLTRANSFERASE-RELATED"/>
    <property type="match status" value="1"/>
</dbReference>
<evidence type="ECO:0000259" key="2">
    <source>
        <dbReference type="SMART" id="SM00563"/>
    </source>
</evidence>
<dbReference type="RefSeq" id="WP_153664659.1">
    <property type="nucleotide sequence ID" value="NZ_JAAIKR010000007.1"/>
</dbReference>
<protein>
    <submittedName>
        <fullName evidence="3">Acyltransferase</fullName>
    </submittedName>
</protein>
<feature type="domain" description="Phospholipid/glycerol acyltransferase" evidence="2">
    <location>
        <begin position="89"/>
        <end position="231"/>
    </location>
</feature>
<reference evidence="3 4" key="1">
    <citation type="submission" date="2020-02" db="EMBL/GenBank/DDBJ databases">
        <title>Shewanella WXL01 sp. nov., a marine bacterium isolated from green algae in Luhuitou Fringing Reef (Northern South China Sea).</title>
        <authorList>
            <person name="Wang X."/>
        </authorList>
    </citation>
    <scope>NUCLEOTIDE SEQUENCE [LARGE SCALE GENOMIC DNA]</scope>
    <source>
        <strain evidence="3 4">MCCC 1A01895</strain>
    </source>
</reference>
<dbReference type="InterPro" id="IPR002123">
    <property type="entry name" value="Plipid/glycerol_acylTrfase"/>
</dbReference>
<dbReference type="Proteomes" id="UP000811844">
    <property type="component" value="Unassembled WGS sequence"/>
</dbReference>
<keyword evidence="4" id="KW-1185">Reference proteome</keyword>
<name>A0ABS5I2X0_9GAMM</name>
<dbReference type="GO" id="GO:0016746">
    <property type="term" value="F:acyltransferase activity"/>
    <property type="evidence" value="ECO:0007669"/>
    <property type="project" value="UniProtKB-KW"/>
</dbReference>
<proteinExistence type="predicted"/>
<dbReference type="SMART" id="SM00563">
    <property type="entry name" value="PlsC"/>
    <property type="match status" value="1"/>
</dbReference>